<dbReference type="InterPro" id="IPR047134">
    <property type="entry name" value="RNF4"/>
</dbReference>
<dbReference type="PROSITE" id="PS50089">
    <property type="entry name" value="ZF_RING_2"/>
    <property type="match status" value="1"/>
</dbReference>
<evidence type="ECO:0000313" key="7">
    <source>
        <dbReference type="EMBL" id="KAL3864298.1"/>
    </source>
</evidence>
<dbReference type="InterPro" id="IPR013083">
    <property type="entry name" value="Znf_RING/FYVE/PHD"/>
</dbReference>
<dbReference type="EMBL" id="JBJQND010000010">
    <property type="protein sequence ID" value="KAL3864298.1"/>
    <property type="molecule type" value="Genomic_DNA"/>
</dbReference>
<dbReference type="SUPFAM" id="SSF57850">
    <property type="entry name" value="RING/U-box"/>
    <property type="match status" value="1"/>
</dbReference>
<dbReference type="Pfam" id="PF13923">
    <property type="entry name" value="zf-C3HC4_2"/>
    <property type="match status" value="1"/>
</dbReference>
<dbReference type="InterPro" id="IPR001841">
    <property type="entry name" value="Znf_RING"/>
</dbReference>
<organism evidence="7 8">
    <name type="scientific">Sinanodonta woodiana</name>
    <name type="common">Chinese pond mussel</name>
    <name type="synonym">Anodonta woodiana</name>
    <dbReference type="NCBI Taxonomy" id="1069815"/>
    <lineage>
        <taxon>Eukaryota</taxon>
        <taxon>Metazoa</taxon>
        <taxon>Spiralia</taxon>
        <taxon>Lophotrochozoa</taxon>
        <taxon>Mollusca</taxon>
        <taxon>Bivalvia</taxon>
        <taxon>Autobranchia</taxon>
        <taxon>Heteroconchia</taxon>
        <taxon>Palaeoheterodonta</taxon>
        <taxon>Unionida</taxon>
        <taxon>Unionoidea</taxon>
        <taxon>Unionidae</taxon>
        <taxon>Unioninae</taxon>
        <taxon>Sinanodonta</taxon>
    </lineage>
</organism>
<proteinExistence type="predicted"/>
<dbReference type="PANTHER" id="PTHR23041:SF78">
    <property type="entry name" value="E3 UBIQUITIN-PROTEIN LIGASE RNF4"/>
    <property type="match status" value="1"/>
</dbReference>
<name>A0ABD3VUV7_SINWO</name>
<dbReference type="Proteomes" id="UP001634394">
    <property type="component" value="Unassembled WGS sequence"/>
</dbReference>
<evidence type="ECO:0000256" key="3">
    <source>
        <dbReference type="ARBA" id="ARBA00022833"/>
    </source>
</evidence>
<evidence type="ECO:0000256" key="5">
    <source>
        <dbReference type="SAM" id="MobiDB-lite"/>
    </source>
</evidence>
<protein>
    <recommendedName>
        <fullName evidence="6">RING-type domain-containing protein</fullName>
    </recommendedName>
</protein>
<dbReference type="PROSITE" id="PS00518">
    <property type="entry name" value="ZF_RING_1"/>
    <property type="match status" value="1"/>
</dbReference>
<evidence type="ECO:0000256" key="2">
    <source>
        <dbReference type="ARBA" id="ARBA00022771"/>
    </source>
</evidence>
<reference evidence="7 8" key="1">
    <citation type="submission" date="2024-11" db="EMBL/GenBank/DDBJ databases">
        <title>Chromosome-level genome assembly of the freshwater bivalve Anodonta woodiana.</title>
        <authorList>
            <person name="Chen X."/>
        </authorList>
    </citation>
    <scope>NUCLEOTIDE SEQUENCE [LARGE SCALE GENOMIC DNA]</scope>
    <source>
        <strain evidence="7">MN2024</strain>
        <tissue evidence="7">Gills</tissue>
    </source>
</reference>
<dbReference type="SMART" id="SM00184">
    <property type="entry name" value="RING"/>
    <property type="match status" value="1"/>
</dbReference>
<dbReference type="AlphaFoldDB" id="A0ABD3VUV7"/>
<dbReference type="Gene3D" id="3.30.40.10">
    <property type="entry name" value="Zinc/RING finger domain, C3HC4 (zinc finger)"/>
    <property type="match status" value="1"/>
</dbReference>
<evidence type="ECO:0000256" key="4">
    <source>
        <dbReference type="PROSITE-ProRule" id="PRU00175"/>
    </source>
</evidence>
<keyword evidence="1" id="KW-0479">Metal-binding</keyword>
<dbReference type="InterPro" id="IPR017907">
    <property type="entry name" value="Znf_RING_CS"/>
</dbReference>
<feature type="domain" description="RING-type" evidence="6">
    <location>
        <begin position="124"/>
        <end position="169"/>
    </location>
</feature>
<gene>
    <name evidence="7" type="ORF">ACJMK2_005991</name>
</gene>
<keyword evidence="3" id="KW-0862">Zinc</keyword>
<evidence type="ECO:0000256" key="1">
    <source>
        <dbReference type="ARBA" id="ARBA00022723"/>
    </source>
</evidence>
<evidence type="ECO:0000259" key="6">
    <source>
        <dbReference type="PROSITE" id="PS50089"/>
    </source>
</evidence>
<comment type="caution">
    <text evidence="7">The sequence shown here is derived from an EMBL/GenBank/DDBJ whole genome shotgun (WGS) entry which is preliminary data.</text>
</comment>
<feature type="region of interest" description="Disordered" evidence="5">
    <location>
        <begin position="1"/>
        <end position="26"/>
    </location>
</feature>
<dbReference type="PANTHER" id="PTHR23041">
    <property type="entry name" value="RING FINGER DOMAIN-CONTAINING"/>
    <property type="match status" value="1"/>
</dbReference>
<keyword evidence="2 4" id="KW-0863">Zinc-finger</keyword>
<evidence type="ECO:0000313" key="8">
    <source>
        <dbReference type="Proteomes" id="UP001634394"/>
    </source>
</evidence>
<feature type="compositionally biased region" description="Basic residues" evidence="5">
    <location>
        <begin position="1"/>
        <end position="12"/>
    </location>
</feature>
<sequence>MLSRRRSTRGRQRRNEVDQSANDSTDIEVVGIEEGPTCIDLTEDGDHDSFVDLTSSQGVNDASVIMLSPSTSEYSSRSHRRSSVRNTRLLPDLDDDLPPVPFPVESSSQPVLDPTSPAGTKINCPVCMDDHKEIKLTGRQLYSTKCGHVFCGDCIIEAVHAIHSCPTCRQKLTRKQVHPLFI</sequence>
<dbReference type="GO" id="GO:0008270">
    <property type="term" value="F:zinc ion binding"/>
    <property type="evidence" value="ECO:0007669"/>
    <property type="project" value="UniProtKB-KW"/>
</dbReference>
<feature type="region of interest" description="Disordered" evidence="5">
    <location>
        <begin position="69"/>
        <end position="95"/>
    </location>
</feature>
<accession>A0ABD3VUV7</accession>
<keyword evidence="8" id="KW-1185">Reference proteome</keyword>